<dbReference type="EMBL" id="CP147920">
    <property type="protein sequence ID" value="XAU14915.1"/>
    <property type="molecule type" value="Genomic_DNA"/>
</dbReference>
<organism evidence="3 4">
    <name type="scientific">Sulfurimonas diazotrophicus</name>
    <dbReference type="NCBI Taxonomy" id="3131939"/>
    <lineage>
        <taxon>Bacteria</taxon>
        <taxon>Pseudomonadati</taxon>
        <taxon>Campylobacterota</taxon>
        <taxon>Epsilonproteobacteria</taxon>
        <taxon>Campylobacterales</taxon>
        <taxon>Sulfurimonadaceae</taxon>
        <taxon>Sulfurimonas</taxon>
    </lineage>
</organism>
<evidence type="ECO:0000256" key="1">
    <source>
        <dbReference type="SAM" id="Phobius"/>
    </source>
</evidence>
<proteinExistence type="predicted"/>
<keyword evidence="1" id="KW-0812">Transmembrane</keyword>
<protein>
    <submittedName>
        <fullName evidence="3">Uncharacterized protein</fullName>
    </submittedName>
</protein>
<keyword evidence="2" id="KW-0732">Signal</keyword>
<accession>A0ABZ3H8Q5</accession>
<sequence>MRQLIVIFMISISFFCLSVQAKNELNSSLKSSSEINFTKSNQPNTLKLLKNDKERIKREEIFREEVRKEIEKSRKPTTWYARILKFFNTPLGIWLLSTVVVGVLGWLISRWQSRLTEERKNKAKMEEIDLQIALRLKHLHISLKKPSPWSEYKHYSIQVKDFLTGIPYTALSPDLKDRTTMSLLFELGKTIRSIDEKNKIQNSIDASMALYNIMTEGWGDNTEKSMEENRKKELVGAYKKHIASLQLDRWSFSVNK</sequence>
<dbReference type="RefSeq" id="WP_345972532.1">
    <property type="nucleotide sequence ID" value="NZ_CP147920.1"/>
</dbReference>
<feature type="transmembrane region" description="Helical" evidence="1">
    <location>
        <begin position="91"/>
        <end position="109"/>
    </location>
</feature>
<dbReference type="Proteomes" id="UP001447842">
    <property type="component" value="Chromosome"/>
</dbReference>
<evidence type="ECO:0000256" key="2">
    <source>
        <dbReference type="SAM" id="SignalP"/>
    </source>
</evidence>
<name>A0ABZ3H8Q5_9BACT</name>
<keyword evidence="4" id="KW-1185">Reference proteome</keyword>
<feature type="chain" id="PRO_5046371175" evidence="2">
    <location>
        <begin position="22"/>
        <end position="256"/>
    </location>
</feature>
<keyword evidence="1" id="KW-1133">Transmembrane helix</keyword>
<keyword evidence="1" id="KW-0472">Membrane</keyword>
<feature type="signal peptide" evidence="2">
    <location>
        <begin position="1"/>
        <end position="21"/>
    </location>
</feature>
<evidence type="ECO:0000313" key="4">
    <source>
        <dbReference type="Proteomes" id="UP001447842"/>
    </source>
</evidence>
<reference evidence="3 4" key="1">
    <citation type="submission" date="2024-03" db="EMBL/GenBank/DDBJ databases">
        <title>Sulfurimonas sp. HSL3-1.</title>
        <authorList>
            <person name="Wang S."/>
        </authorList>
    </citation>
    <scope>NUCLEOTIDE SEQUENCE [LARGE SCALE GENOMIC DNA]</scope>
    <source>
        <strain evidence="3 4">HSL3-1</strain>
    </source>
</reference>
<gene>
    <name evidence="3" type="ORF">WCY31_11805</name>
</gene>
<evidence type="ECO:0000313" key="3">
    <source>
        <dbReference type="EMBL" id="XAU14915.1"/>
    </source>
</evidence>